<evidence type="ECO:0000313" key="13">
    <source>
        <dbReference type="Proteomes" id="UP001208570"/>
    </source>
</evidence>
<feature type="transmembrane region" description="Helical" evidence="10">
    <location>
        <begin position="127"/>
        <end position="148"/>
    </location>
</feature>
<dbReference type="GO" id="GO:0005886">
    <property type="term" value="C:plasma membrane"/>
    <property type="evidence" value="ECO:0007669"/>
    <property type="project" value="UniProtKB-SubCell"/>
</dbReference>
<dbReference type="GO" id="GO:0042277">
    <property type="term" value="F:peptide binding"/>
    <property type="evidence" value="ECO:0007669"/>
    <property type="project" value="TreeGrafter"/>
</dbReference>
<dbReference type="PANTHER" id="PTHR24241">
    <property type="entry name" value="NEUROPEPTIDE RECEPTOR-RELATED G-PROTEIN COUPLED RECEPTOR"/>
    <property type="match status" value="1"/>
</dbReference>
<evidence type="ECO:0000256" key="4">
    <source>
        <dbReference type="ARBA" id="ARBA00022989"/>
    </source>
</evidence>
<keyword evidence="13" id="KW-1185">Reference proteome</keyword>
<feature type="transmembrane region" description="Helical" evidence="10">
    <location>
        <begin position="212"/>
        <end position="240"/>
    </location>
</feature>
<evidence type="ECO:0000256" key="10">
    <source>
        <dbReference type="RuleBase" id="RU046427"/>
    </source>
</evidence>
<dbReference type="InterPro" id="IPR001817">
    <property type="entry name" value="Vasoprsn_rcpt"/>
</dbReference>
<dbReference type="Proteomes" id="UP001208570">
    <property type="component" value="Unassembled WGS sequence"/>
</dbReference>
<dbReference type="Gene3D" id="1.20.1070.10">
    <property type="entry name" value="Rhodopsin 7-helix transmembrane proteins"/>
    <property type="match status" value="1"/>
</dbReference>
<dbReference type="PANTHER" id="PTHR24241:SF161">
    <property type="entry name" value="G-PROTEIN COUPLED RECEPTORS FAMILY 1 PROFILE DOMAIN-CONTAINING PROTEIN"/>
    <property type="match status" value="1"/>
</dbReference>
<evidence type="ECO:0000256" key="1">
    <source>
        <dbReference type="ARBA" id="ARBA00004651"/>
    </source>
</evidence>
<protein>
    <recommendedName>
        <fullName evidence="11">G-protein coupled receptors family 1 profile domain-containing protein</fullName>
    </recommendedName>
</protein>
<feature type="transmembrane region" description="Helical" evidence="10">
    <location>
        <begin position="371"/>
        <end position="389"/>
    </location>
</feature>
<evidence type="ECO:0000256" key="9">
    <source>
        <dbReference type="ARBA" id="ARBA00023224"/>
    </source>
</evidence>
<evidence type="ECO:0000256" key="8">
    <source>
        <dbReference type="ARBA" id="ARBA00023180"/>
    </source>
</evidence>
<feature type="transmembrane region" description="Helical" evidence="10">
    <location>
        <begin position="168"/>
        <end position="192"/>
    </location>
</feature>
<evidence type="ECO:0000256" key="2">
    <source>
        <dbReference type="ARBA" id="ARBA00022475"/>
    </source>
</evidence>
<dbReference type="EMBL" id="JAODUP010000366">
    <property type="protein sequence ID" value="KAK2151348.1"/>
    <property type="molecule type" value="Genomic_DNA"/>
</dbReference>
<feature type="transmembrane region" description="Helical" evidence="10">
    <location>
        <begin position="56"/>
        <end position="77"/>
    </location>
</feature>
<feature type="domain" description="G-protein coupled receptors family 1 profile" evidence="11">
    <location>
        <begin position="69"/>
        <end position="330"/>
    </location>
</feature>
<evidence type="ECO:0000256" key="7">
    <source>
        <dbReference type="ARBA" id="ARBA00023170"/>
    </source>
</evidence>
<evidence type="ECO:0000256" key="6">
    <source>
        <dbReference type="ARBA" id="ARBA00023136"/>
    </source>
</evidence>
<accession>A0AAD9JEW6</accession>
<comment type="similarity">
    <text evidence="10">Belongs to the G-protein coupled receptor 1 family. Vasopressin/oxytocin receptor subfamily.</text>
</comment>
<dbReference type="PRINTS" id="PR00237">
    <property type="entry name" value="GPCRRHODOPSN"/>
</dbReference>
<dbReference type="PRINTS" id="PR00896">
    <property type="entry name" value="VASOPRESSINR"/>
</dbReference>
<evidence type="ECO:0000256" key="3">
    <source>
        <dbReference type="ARBA" id="ARBA00022692"/>
    </source>
</evidence>
<keyword evidence="5 10" id="KW-0297">G-protein coupled receptor</keyword>
<evidence type="ECO:0000313" key="12">
    <source>
        <dbReference type="EMBL" id="KAK2151348.1"/>
    </source>
</evidence>
<evidence type="ECO:0000259" key="11">
    <source>
        <dbReference type="PROSITE" id="PS50262"/>
    </source>
</evidence>
<proteinExistence type="inferred from homology"/>
<dbReference type="InterPro" id="IPR017452">
    <property type="entry name" value="GPCR_Rhodpsn_7TM"/>
</dbReference>
<keyword evidence="4 10" id="KW-1133">Transmembrane helix</keyword>
<keyword evidence="8 10" id="KW-0325">Glycoprotein</keyword>
<feature type="transmembrane region" description="Helical" evidence="10">
    <location>
        <begin position="313"/>
        <end position="337"/>
    </location>
</feature>
<keyword evidence="3 10" id="KW-0812">Transmembrane</keyword>
<name>A0AAD9JEW6_9ANNE</name>
<organism evidence="12 13">
    <name type="scientific">Paralvinella palmiformis</name>
    <dbReference type="NCBI Taxonomy" id="53620"/>
    <lineage>
        <taxon>Eukaryota</taxon>
        <taxon>Metazoa</taxon>
        <taxon>Spiralia</taxon>
        <taxon>Lophotrochozoa</taxon>
        <taxon>Annelida</taxon>
        <taxon>Polychaeta</taxon>
        <taxon>Sedentaria</taxon>
        <taxon>Canalipalpata</taxon>
        <taxon>Terebellida</taxon>
        <taxon>Terebelliformia</taxon>
        <taxon>Alvinellidae</taxon>
        <taxon>Paralvinella</taxon>
    </lineage>
</organism>
<keyword evidence="7 10" id="KW-0675">Receptor</keyword>
<dbReference type="GO" id="GO:0005000">
    <property type="term" value="F:vasopressin receptor activity"/>
    <property type="evidence" value="ECO:0007669"/>
    <property type="project" value="InterPro"/>
</dbReference>
<dbReference type="Pfam" id="PF00001">
    <property type="entry name" value="7tm_1"/>
    <property type="match status" value="1"/>
</dbReference>
<dbReference type="CDD" id="cd15196">
    <property type="entry name" value="7tmA_Vasopressin_Oxytocin"/>
    <property type="match status" value="1"/>
</dbReference>
<feature type="transmembrane region" description="Helical" evidence="10">
    <location>
        <begin position="89"/>
        <end position="107"/>
    </location>
</feature>
<dbReference type="SUPFAM" id="SSF81321">
    <property type="entry name" value="Family A G protein-coupled receptor-like"/>
    <property type="match status" value="1"/>
</dbReference>
<comment type="subcellular location">
    <subcellularLocation>
        <location evidence="1 10">Cell membrane</location>
        <topology evidence="1 10">Multi-pass membrane protein</topology>
    </subcellularLocation>
</comment>
<evidence type="ECO:0000256" key="5">
    <source>
        <dbReference type="ARBA" id="ARBA00023040"/>
    </source>
</evidence>
<dbReference type="GO" id="GO:0032870">
    <property type="term" value="P:cellular response to hormone stimulus"/>
    <property type="evidence" value="ECO:0007669"/>
    <property type="project" value="TreeGrafter"/>
</dbReference>
<sequence>MAECESVTDVVGYRHEDDSTIGIILMNRTGCDDVTVANITNNATYHRNEELAKVEIAVQAVILALAVSGNVIVLMVLAARRRKLSRMNVLIVHLSLADLFVAFFNVLPQLIWDITFFFYGNDFLCRFVKYTQVLGMYASSYVLVTTAIDRYLAICRPLTSHVMTNARIHMLVAVAWALSAFFSVPQVFIFRYRQVAPGSYNCWADFEPMWTLQLYITWFTLAVYVVPLIILVVSYSWICYTVWQSTMSKEPSIRFLGKRSPNCAKNGACRAEGSSRIYKRVPVVDSRGRHHLNPRAHTRGRSITKSKIKTVKLTLTVIICYLVCWGPFFVSQMWAAWDANAPFEGMVFRMQTQSDYNRLLMPVDFLWNSRWFLISCNLCRFGLALGLYIETYRITVAATTSILYVKDQIVIYEPLRERIFGWMRG</sequence>
<dbReference type="PROSITE" id="PS50262">
    <property type="entry name" value="G_PROTEIN_RECEP_F1_2"/>
    <property type="match status" value="1"/>
</dbReference>
<keyword evidence="9 10" id="KW-0807">Transducer</keyword>
<keyword evidence="2" id="KW-1003">Cell membrane</keyword>
<dbReference type="InterPro" id="IPR000276">
    <property type="entry name" value="GPCR_Rhodpsn"/>
</dbReference>
<comment type="caution">
    <text evidence="12">The sequence shown here is derived from an EMBL/GenBank/DDBJ whole genome shotgun (WGS) entry which is preliminary data.</text>
</comment>
<reference evidence="12" key="1">
    <citation type="journal article" date="2023" name="Mol. Biol. Evol.">
        <title>Third-Generation Sequencing Reveals the Adaptive Role of the Epigenome in Three Deep-Sea Polychaetes.</title>
        <authorList>
            <person name="Perez M."/>
            <person name="Aroh O."/>
            <person name="Sun Y."/>
            <person name="Lan Y."/>
            <person name="Juniper S.K."/>
            <person name="Young C.R."/>
            <person name="Angers B."/>
            <person name="Qian P.Y."/>
        </authorList>
    </citation>
    <scope>NUCLEOTIDE SEQUENCE</scope>
    <source>
        <strain evidence="12">P08H-3</strain>
    </source>
</reference>
<dbReference type="AlphaFoldDB" id="A0AAD9JEW6"/>
<dbReference type="PROSITE" id="PS00237">
    <property type="entry name" value="G_PROTEIN_RECEP_F1_1"/>
    <property type="match status" value="1"/>
</dbReference>
<gene>
    <name evidence="12" type="ORF">LSH36_366g00012</name>
</gene>
<keyword evidence="6 10" id="KW-0472">Membrane</keyword>